<feature type="domain" description="Clr5" evidence="3">
    <location>
        <begin position="58"/>
        <end position="116"/>
    </location>
</feature>
<accession>A0AAD9YIE1</accession>
<dbReference type="InterPro" id="IPR025676">
    <property type="entry name" value="Clr5_dom"/>
</dbReference>
<dbReference type="AlphaFoldDB" id="A0AAD9YIE1"/>
<evidence type="ECO:0000259" key="3">
    <source>
        <dbReference type="Pfam" id="PF14420"/>
    </source>
</evidence>
<dbReference type="EMBL" id="VYYT01000141">
    <property type="protein sequence ID" value="KAK2763681.1"/>
    <property type="molecule type" value="Genomic_DNA"/>
</dbReference>
<gene>
    <name evidence="4" type="ORF">CKAH01_15905</name>
</gene>
<keyword evidence="5" id="KW-1185">Reference proteome</keyword>
<name>A0AAD9YIE1_COLKA</name>
<feature type="coiled-coil region" evidence="1">
    <location>
        <begin position="462"/>
        <end position="492"/>
    </location>
</feature>
<feature type="region of interest" description="Disordered" evidence="2">
    <location>
        <begin position="163"/>
        <end position="182"/>
    </location>
</feature>
<comment type="caution">
    <text evidence="4">The sequence shown here is derived from an EMBL/GenBank/DDBJ whole genome shotgun (WGS) entry which is preliminary data.</text>
</comment>
<evidence type="ECO:0000313" key="4">
    <source>
        <dbReference type="EMBL" id="KAK2763681.1"/>
    </source>
</evidence>
<organism evidence="4 5">
    <name type="scientific">Colletotrichum kahawae</name>
    <name type="common">Coffee berry disease fungus</name>
    <dbReference type="NCBI Taxonomy" id="34407"/>
    <lineage>
        <taxon>Eukaryota</taxon>
        <taxon>Fungi</taxon>
        <taxon>Dikarya</taxon>
        <taxon>Ascomycota</taxon>
        <taxon>Pezizomycotina</taxon>
        <taxon>Sordariomycetes</taxon>
        <taxon>Hypocreomycetidae</taxon>
        <taxon>Glomerellales</taxon>
        <taxon>Glomerellaceae</taxon>
        <taxon>Colletotrichum</taxon>
        <taxon>Colletotrichum gloeosporioides species complex</taxon>
    </lineage>
</organism>
<protein>
    <recommendedName>
        <fullName evidence="3">Clr5 domain-containing protein</fullName>
    </recommendedName>
</protein>
<evidence type="ECO:0000256" key="1">
    <source>
        <dbReference type="SAM" id="Coils"/>
    </source>
</evidence>
<evidence type="ECO:0000256" key="2">
    <source>
        <dbReference type="SAM" id="MobiDB-lite"/>
    </source>
</evidence>
<dbReference type="PANTHER" id="PTHR38788:SF3">
    <property type="entry name" value="CLR5 DOMAIN-CONTAINING PROTEIN"/>
    <property type="match status" value="1"/>
</dbReference>
<dbReference type="PANTHER" id="PTHR38788">
    <property type="entry name" value="CLR5 DOMAIN-CONTAINING PROTEIN"/>
    <property type="match status" value="1"/>
</dbReference>
<evidence type="ECO:0000313" key="5">
    <source>
        <dbReference type="Proteomes" id="UP001281614"/>
    </source>
</evidence>
<keyword evidence="1" id="KW-0175">Coiled coil</keyword>
<proteinExistence type="predicted"/>
<dbReference type="Pfam" id="PF14420">
    <property type="entry name" value="Clr5"/>
    <property type="match status" value="1"/>
</dbReference>
<dbReference type="Proteomes" id="UP001281614">
    <property type="component" value="Unassembled WGS sequence"/>
</dbReference>
<reference evidence="4" key="1">
    <citation type="submission" date="2023-02" db="EMBL/GenBank/DDBJ databases">
        <title>Colletotrichum kahawae CIFC_Que2 genome sequencing and assembly.</title>
        <authorList>
            <person name="Baroncelli R."/>
        </authorList>
    </citation>
    <scope>NUCLEOTIDE SEQUENCE</scope>
    <source>
        <strain evidence="4">CIFC_Que2</strain>
    </source>
</reference>
<sequence length="556" mass="63002">MESPQQQQQQQLSPCLEGASAVVPAAALSVPVSPADAVPVSAPVALPIVTKSKVYATEDHWTCHRGIITRLYRDENKTLKEVKQIMEETYYFHATGYPRSRERMFKTRIKRWGLDKKFKEAEVLAMLQVKNKRDAAGKKTRFTVRNQEVEWERIAHYLKRRPDLQRDPRYASPDDQQDQDAAVAQRELVRLLKGEPGLGPAGAGNGNGAVDQEDYEAVARYGIRCRTPSPPPMPRIIDPAADLRYPDEILRLMKGFFDGAFQGRMWTMVDDTLCAAGQRAPSRDRPNRWGDFMSDTHRHIVGRRGDYRGAHAALCAQLDVIRWIIKDQDPELAFFLCYSVLSQPRDISEWLLPHVCNLHEQVHGPRHPLTLIWTRIRRVDRKERVRILHSLVKYGAKDLEKRLGLLNITIHYIHGLQGQLLARLGATAGSDFAEMTALYATTSAAYMAQGRLREACKCLFALAGLQITAQEVEQARMTLERADDSIAAVEAAEGRTPTTMRVWQYGEMGQLNYKIERASKYGESLATARAQFGRSSPQALMTMLSWRGSWPYMQEA</sequence>